<proteinExistence type="inferred from homology"/>
<keyword evidence="2 5" id="KW-0378">Hydrolase</keyword>
<reference evidence="7 8" key="1">
    <citation type="submission" date="2020-07" db="EMBL/GenBank/DDBJ databases">
        <title>Sequencing the genomes of 1000 actinobacteria strains.</title>
        <authorList>
            <person name="Klenk H.-P."/>
        </authorList>
    </citation>
    <scope>NUCLEOTIDE SEQUENCE [LARGE SCALE GENOMIC DNA]</scope>
    <source>
        <strain evidence="7 8">DSM 45278</strain>
    </source>
</reference>
<keyword evidence="3 5" id="KW-0063">Aspartyl esterase</keyword>
<sequence length="385" mass="41507">MRDHPTPPRAHATMAVALAGLFTAALTAMLTTAPGDAHADTGSSDRPHDAEGPVITVAADGSGDHTGVQAAVDAVPEHSAERVTIRVKAGTYYAPVVIPPDKPNITLVGATGDPSDVVITYDRASGTPKPGGGTYGTSGSASVVISGDDTHAYDLTFENSWKRAEHPEITSTQAVAVRTTGDRLVFDNVRFLGHQDTLYANSPGVDTPSRQYYSDCYVEGDVDFVFGRGTAVFDGCEIRSLDRGSDTTNGYVSAPSTPPGQEFGFLFTRSCFTSDAPAGTVYLGRPWVPSSHPDAEPQVLVRDSWMGRHFREEGWIEMSSGHDWRRFRMREYDNFGPGALVTEDRPQMDRADAARHTARAYLAGGDGWDPVRDRTRRPVCTARGR</sequence>
<dbReference type="UniPathway" id="UPA00545">
    <property type="reaction ID" value="UER00823"/>
</dbReference>
<feature type="domain" description="Pectinesterase catalytic" evidence="6">
    <location>
        <begin position="55"/>
        <end position="343"/>
    </location>
</feature>
<comment type="catalytic activity">
    <reaction evidence="5">
        <text>[(1-&gt;4)-alpha-D-galacturonosyl methyl ester](n) + n H2O = [(1-&gt;4)-alpha-D-galacturonosyl](n) + n methanol + n H(+)</text>
        <dbReference type="Rhea" id="RHEA:22380"/>
        <dbReference type="Rhea" id="RHEA-COMP:14570"/>
        <dbReference type="Rhea" id="RHEA-COMP:14573"/>
        <dbReference type="ChEBI" id="CHEBI:15377"/>
        <dbReference type="ChEBI" id="CHEBI:15378"/>
        <dbReference type="ChEBI" id="CHEBI:17790"/>
        <dbReference type="ChEBI" id="CHEBI:140522"/>
        <dbReference type="ChEBI" id="CHEBI:140523"/>
        <dbReference type="EC" id="3.1.1.11"/>
    </reaction>
</comment>
<comment type="caution">
    <text evidence="7">The sequence shown here is derived from an EMBL/GenBank/DDBJ whole genome shotgun (WGS) entry which is preliminary data.</text>
</comment>
<dbReference type="GO" id="GO:0045490">
    <property type="term" value="P:pectin catabolic process"/>
    <property type="evidence" value="ECO:0007669"/>
    <property type="project" value="UniProtKB-UniRule"/>
</dbReference>
<dbReference type="RefSeq" id="WP_337797914.1">
    <property type="nucleotide sequence ID" value="NZ_JACCHL010000001.1"/>
</dbReference>
<evidence type="ECO:0000256" key="4">
    <source>
        <dbReference type="PROSITE-ProRule" id="PRU10040"/>
    </source>
</evidence>
<evidence type="ECO:0000256" key="2">
    <source>
        <dbReference type="ARBA" id="ARBA00022801"/>
    </source>
</evidence>
<dbReference type="GO" id="GO:0030599">
    <property type="term" value="F:pectinesterase activity"/>
    <property type="evidence" value="ECO:0007669"/>
    <property type="project" value="UniProtKB-UniRule"/>
</dbReference>
<organism evidence="7 8">
    <name type="scientific">Nocardiopsis sinuspersici</name>
    <dbReference type="NCBI Taxonomy" id="501010"/>
    <lineage>
        <taxon>Bacteria</taxon>
        <taxon>Bacillati</taxon>
        <taxon>Actinomycetota</taxon>
        <taxon>Actinomycetes</taxon>
        <taxon>Streptosporangiales</taxon>
        <taxon>Nocardiopsidaceae</taxon>
        <taxon>Nocardiopsis</taxon>
    </lineage>
</organism>
<keyword evidence="5" id="KW-0732">Signal</keyword>
<dbReference type="Pfam" id="PF01095">
    <property type="entry name" value="Pectinesterase"/>
    <property type="match status" value="1"/>
</dbReference>
<dbReference type="PROSITE" id="PS00503">
    <property type="entry name" value="PECTINESTERASE_2"/>
    <property type="match status" value="1"/>
</dbReference>
<dbReference type="InterPro" id="IPR011050">
    <property type="entry name" value="Pectin_lyase_fold/virulence"/>
</dbReference>
<evidence type="ECO:0000313" key="8">
    <source>
        <dbReference type="Proteomes" id="UP000584931"/>
    </source>
</evidence>
<dbReference type="Proteomes" id="UP000584931">
    <property type="component" value="Unassembled WGS sequence"/>
</dbReference>
<dbReference type="Gene3D" id="2.160.20.10">
    <property type="entry name" value="Single-stranded right-handed beta-helix, Pectin lyase-like"/>
    <property type="match status" value="1"/>
</dbReference>
<dbReference type="InterPro" id="IPR012334">
    <property type="entry name" value="Pectin_lyas_fold"/>
</dbReference>
<dbReference type="PANTHER" id="PTHR31321">
    <property type="entry name" value="ACYL-COA THIOESTER HYDROLASE YBHC-RELATED"/>
    <property type="match status" value="1"/>
</dbReference>
<dbReference type="InterPro" id="IPR033131">
    <property type="entry name" value="Pectinesterase_Asp_AS"/>
</dbReference>
<dbReference type="EMBL" id="JACCHL010000001">
    <property type="protein sequence ID" value="NYH54594.1"/>
    <property type="molecule type" value="Genomic_DNA"/>
</dbReference>
<evidence type="ECO:0000256" key="3">
    <source>
        <dbReference type="ARBA" id="ARBA00023085"/>
    </source>
</evidence>
<gene>
    <name evidence="7" type="ORF">HNR06_004183</name>
</gene>
<protein>
    <recommendedName>
        <fullName evidence="5">Pectinesterase</fullName>
        <ecNumber evidence="5">3.1.1.11</ecNumber>
    </recommendedName>
</protein>
<evidence type="ECO:0000313" key="7">
    <source>
        <dbReference type="EMBL" id="NYH54594.1"/>
    </source>
</evidence>
<accession>A0A7Y9XEW5</accession>
<feature type="active site" evidence="4">
    <location>
        <position position="223"/>
    </location>
</feature>
<dbReference type="GO" id="GO:0042545">
    <property type="term" value="P:cell wall modification"/>
    <property type="evidence" value="ECO:0007669"/>
    <property type="project" value="UniProtKB-UniRule"/>
</dbReference>
<dbReference type="GO" id="GO:0009279">
    <property type="term" value="C:cell outer membrane"/>
    <property type="evidence" value="ECO:0007669"/>
    <property type="project" value="TreeGrafter"/>
</dbReference>
<dbReference type="AlphaFoldDB" id="A0A7Y9XEW5"/>
<dbReference type="SUPFAM" id="SSF51126">
    <property type="entry name" value="Pectin lyase-like"/>
    <property type="match status" value="1"/>
</dbReference>
<evidence type="ECO:0000256" key="1">
    <source>
        <dbReference type="ARBA" id="ARBA00008891"/>
    </source>
</evidence>
<dbReference type="PANTHER" id="PTHR31321:SF57">
    <property type="entry name" value="PECTINESTERASE 53-RELATED"/>
    <property type="match status" value="1"/>
</dbReference>
<feature type="chain" id="PRO_5031610221" description="Pectinesterase" evidence="5">
    <location>
        <begin position="40"/>
        <end position="385"/>
    </location>
</feature>
<feature type="signal peptide" evidence="5">
    <location>
        <begin position="1"/>
        <end position="39"/>
    </location>
</feature>
<dbReference type="EC" id="3.1.1.11" evidence="5"/>
<comment type="pathway">
    <text evidence="5">Glycan metabolism; pectin degradation; 2-dehydro-3-deoxy-D-gluconate from pectin: step 1/5.</text>
</comment>
<name>A0A7Y9XEW5_9ACTN</name>
<dbReference type="InterPro" id="IPR000070">
    <property type="entry name" value="Pectinesterase_cat"/>
</dbReference>
<evidence type="ECO:0000256" key="5">
    <source>
        <dbReference type="RuleBase" id="RU000589"/>
    </source>
</evidence>
<evidence type="ECO:0000259" key="6">
    <source>
        <dbReference type="Pfam" id="PF01095"/>
    </source>
</evidence>
<comment type="similarity">
    <text evidence="1">Belongs to the pectinesterase family.</text>
</comment>